<dbReference type="SUPFAM" id="SSF53756">
    <property type="entry name" value="UDP-Glycosyltransferase/glycogen phosphorylase"/>
    <property type="match status" value="1"/>
</dbReference>
<dbReference type="InterPro" id="IPR050519">
    <property type="entry name" value="Glycosyltransf_28_UgtP"/>
</dbReference>
<dbReference type="InterPro" id="IPR009695">
    <property type="entry name" value="Diacylglyc_glucosyltr_N"/>
</dbReference>
<evidence type="ECO:0000256" key="2">
    <source>
        <dbReference type="ARBA" id="ARBA00022676"/>
    </source>
</evidence>
<name>A0ABV9GQB1_9BACL</name>
<keyword evidence="2" id="KW-0328">Glycosyltransferase</keyword>
<dbReference type="EMBL" id="JBHSFW010000003">
    <property type="protein sequence ID" value="MFC4618835.1"/>
    <property type="molecule type" value="Genomic_DNA"/>
</dbReference>
<dbReference type="RefSeq" id="WP_376845936.1">
    <property type="nucleotide sequence ID" value="NZ_JBHSFW010000003.1"/>
</dbReference>
<comment type="caution">
    <text evidence="5">The sequence shown here is derived from an EMBL/GenBank/DDBJ whole genome shotgun (WGS) entry which is preliminary data.</text>
</comment>
<proteinExistence type="inferred from homology"/>
<evidence type="ECO:0000256" key="3">
    <source>
        <dbReference type="ARBA" id="ARBA00022679"/>
    </source>
</evidence>
<dbReference type="Pfam" id="PF06925">
    <property type="entry name" value="MGDG_synth"/>
    <property type="match status" value="1"/>
</dbReference>
<evidence type="ECO:0000313" key="5">
    <source>
        <dbReference type="EMBL" id="MFC4618835.1"/>
    </source>
</evidence>
<sequence>MKILFLPLFKMPSGHHRVADALIGMIQARTKKIECKKVDLLSYSSESLEKNVSQIYLKWINRTPKSYDWAYKHFAYTKSHKNRTFKGIELFFLHHLQKLLEEERPDTVVCTHGFPSLLMSKLKNKGQCNIPVINVYTDFFINDIWGREGIDYHLVPNLETKTRMVEHYGIKETTIFVSGIPIHEIFNETRSGYRVDRTKTILVAGGSSGLGDMTRFIKPGDPKRGFRYIVLCGNNQDLYRRLKQQESPHICPLPYVASREEMNKLYDEVDAIITKPGGVTVSEALKKHLPIFIHSALPGQEHINLQYLKEKNLVYELNQVEDVETQIARIIYDELEMRKWERAVTRYAEEMQMASTRMLFNFLYANMMEGVYLNSLQEQIIKKRGFVSAIKKVAKKISTTSNI</sequence>
<dbReference type="Gene3D" id="3.40.50.2000">
    <property type="entry name" value="Glycogen Phosphorylase B"/>
    <property type="match status" value="1"/>
</dbReference>
<dbReference type="PANTHER" id="PTHR43025:SF3">
    <property type="entry name" value="MONOGALACTOSYLDIACYLGLYCEROL SYNTHASE 1, CHLOROPLASTIC"/>
    <property type="match status" value="1"/>
</dbReference>
<evidence type="ECO:0000259" key="4">
    <source>
        <dbReference type="Pfam" id="PF06925"/>
    </source>
</evidence>
<organism evidence="5 6">
    <name type="scientific">Camelliibacillus cellulosilyticus</name>
    <dbReference type="NCBI Taxonomy" id="2174486"/>
    <lineage>
        <taxon>Bacteria</taxon>
        <taxon>Bacillati</taxon>
        <taxon>Bacillota</taxon>
        <taxon>Bacilli</taxon>
        <taxon>Bacillales</taxon>
        <taxon>Sporolactobacillaceae</taxon>
        <taxon>Camelliibacillus</taxon>
    </lineage>
</organism>
<feature type="domain" description="Diacylglycerol glucosyltransferase N-terminal" evidence="4">
    <location>
        <begin position="15"/>
        <end position="182"/>
    </location>
</feature>
<reference evidence="6" key="1">
    <citation type="journal article" date="2019" name="Int. J. Syst. Evol. Microbiol.">
        <title>The Global Catalogue of Microorganisms (GCM) 10K type strain sequencing project: providing services to taxonomists for standard genome sequencing and annotation.</title>
        <authorList>
            <consortium name="The Broad Institute Genomics Platform"/>
            <consortium name="The Broad Institute Genome Sequencing Center for Infectious Disease"/>
            <person name="Wu L."/>
            <person name="Ma J."/>
        </authorList>
    </citation>
    <scope>NUCLEOTIDE SEQUENCE [LARGE SCALE GENOMIC DNA]</scope>
    <source>
        <strain evidence="6">CGMCC 1.16306</strain>
    </source>
</reference>
<keyword evidence="3" id="KW-0808">Transferase</keyword>
<gene>
    <name evidence="5" type="ORF">ACFO4N_08800</name>
</gene>
<protein>
    <submittedName>
        <fullName evidence="5">Galactosyldiacylglycerol synthase</fullName>
    </submittedName>
</protein>
<comment type="similarity">
    <text evidence="1">Belongs to the glycosyltransferase 28 family.</text>
</comment>
<dbReference type="Proteomes" id="UP001596022">
    <property type="component" value="Unassembled WGS sequence"/>
</dbReference>
<evidence type="ECO:0000313" key="6">
    <source>
        <dbReference type="Proteomes" id="UP001596022"/>
    </source>
</evidence>
<evidence type="ECO:0000256" key="1">
    <source>
        <dbReference type="ARBA" id="ARBA00006962"/>
    </source>
</evidence>
<dbReference type="PANTHER" id="PTHR43025">
    <property type="entry name" value="MONOGALACTOSYLDIACYLGLYCEROL SYNTHASE"/>
    <property type="match status" value="1"/>
</dbReference>
<accession>A0ABV9GQB1</accession>
<keyword evidence="6" id="KW-1185">Reference proteome</keyword>